<organism evidence="2 3">
    <name type="scientific">Azorhizobium oxalatiphilum</name>
    <dbReference type="NCBI Taxonomy" id="980631"/>
    <lineage>
        <taxon>Bacteria</taxon>
        <taxon>Pseudomonadati</taxon>
        <taxon>Pseudomonadota</taxon>
        <taxon>Alphaproteobacteria</taxon>
        <taxon>Hyphomicrobiales</taxon>
        <taxon>Xanthobacteraceae</taxon>
        <taxon>Azorhizobium</taxon>
    </lineage>
</organism>
<keyword evidence="1" id="KW-1133">Transmembrane helix</keyword>
<feature type="transmembrane region" description="Helical" evidence="1">
    <location>
        <begin position="36"/>
        <end position="54"/>
    </location>
</feature>
<dbReference type="PIRSF" id="PIRSF038991">
    <property type="entry name" value="Protein_AbrB"/>
    <property type="match status" value="1"/>
</dbReference>
<feature type="transmembrane region" description="Helical" evidence="1">
    <location>
        <begin position="91"/>
        <end position="110"/>
    </location>
</feature>
<keyword evidence="1" id="KW-0472">Membrane</keyword>
<comment type="caution">
    <text evidence="2">The sequence shown here is derived from an EMBL/GenBank/DDBJ whole genome shotgun (WGS) entry which is preliminary data.</text>
</comment>
<gene>
    <name evidence="2" type="ORF">GCM10007301_13400</name>
</gene>
<feature type="transmembrane region" description="Helical" evidence="1">
    <location>
        <begin position="321"/>
        <end position="341"/>
    </location>
</feature>
<dbReference type="PROSITE" id="PS51257">
    <property type="entry name" value="PROKAR_LIPOPROTEIN"/>
    <property type="match status" value="1"/>
</dbReference>
<keyword evidence="1" id="KW-0812">Transmembrane</keyword>
<keyword evidence="2" id="KW-0503">Monooxygenase</keyword>
<dbReference type="AlphaFoldDB" id="A0A917F8B6"/>
<keyword evidence="3" id="KW-1185">Reference proteome</keyword>
<feature type="transmembrane region" description="Helical" evidence="1">
    <location>
        <begin position="66"/>
        <end position="85"/>
    </location>
</feature>
<dbReference type="Pfam" id="PF05145">
    <property type="entry name" value="AbrB"/>
    <property type="match status" value="1"/>
</dbReference>
<evidence type="ECO:0000256" key="1">
    <source>
        <dbReference type="SAM" id="Phobius"/>
    </source>
</evidence>
<dbReference type="GO" id="GO:0010468">
    <property type="term" value="P:regulation of gene expression"/>
    <property type="evidence" value="ECO:0007669"/>
    <property type="project" value="InterPro"/>
</dbReference>
<dbReference type="Proteomes" id="UP000606044">
    <property type="component" value="Unassembled WGS sequence"/>
</dbReference>
<dbReference type="InterPro" id="IPR007820">
    <property type="entry name" value="AbrB_fam"/>
</dbReference>
<dbReference type="EMBL" id="BMCT01000001">
    <property type="protein sequence ID" value="GGF55141.1"/>
    <property type="molecule type" value="Genomic_DNA"/>
</dbReference>
<dbReference type="PANTHER" id="PTHR38457:SF1">
    <property type="entry name" value="REGULATOR ABRB-RELATED"/>
    <property type="match status" value="1"/>
</dbReference>
<evidence type="ECO:0000313" key="2">
    <source>
        <dbReference type="EMBL" id="GGF55141.1"/>
    </source>
</evidence>
<dbReference type="PANTHER" id="PTHR38457">
    <property type="entry name" value="REGULATOR ABRB-RELATED"/>
    <property type="match status" value="1"/>
</dbReference>
<dbReference type="GO" id="GO:0004497">
    <property type="term" value="F:monooxygenase activity"/>
    <property type="evidence" value="ECO:0007669"/>
    <property type="project" value="UniProtKB-KW"/>
</dbReference>
<name>A0A917F8B6_9HYPH</name>
<reference evidence="2" key="2">
    <citation type="submission" date="2020-09" db="EMBL/GenBank/DDBJ databases">
        <authorList>
            <person name="Sun Q."/>
            <person name="Sedlacek I."/>
        </authorList>
    </citation>
    <scope>NUCLEOTIDE SEQUENCE</scope>
    <source>
        <strain evidence="2">CCM 7897</strain>
    </source>
</reference>
<feature type="transmembrane region" description="Helical" evidence="1">
    <location>
        <begin position="151"/>
        <end position="171"/>
    </location>
</feature>
<dbReference type="InterPro" id="IPR017516">
    <property type="entry name" value="AbrB_dup"/>
</dbReference>
<feature type="transmembrane region" description="Helical" evidence="1">
    <location>
        <begin position="264"/>
        <end position="288"/>
    </location>
</feature>
<accession>A0A917F8B6</accession>
<proteinExistence type="predicted"/>
<keyword evidence="2" id="KW-0560">Oxidoreductase</keyword>
<dbReference type="RefSeq" id="WP_188576519.1">
    <property type="nucleotide sequence ID" value="NZ_BMCT01000001.1"/>
</dbReference>
<dbReference type="GO" id="GO:0016020">
    <property type="term" value="C:membrane"/>
    <property type="evidence" value="ECO:0007669"/>
    <property type="project" value="InterPro"/>
</dbReference>
<reference evidence="2" key="1">
    <citation type="journal article" date="2014" name="Int. J. Syst. Evol. Microbiol.">
        <title>Complete genome sequence of Corynebacterium casei LMG S-19264T (=DSM 44701T), isolated from a smear-ripened cheese.</title>
        <authorList>
            <consortium name="US DOE Joint Genome Institute (JGI-PGF)"/>
            <person name="Walter F."/>
            <person name="Albersmeier A."/>
            <person name="Kalinowski J."/>
            <person name="Ruckert C."/>
        </authorList>
    </citation>
    <scope>NUCLEOTIDE SEQUENCE</scope>
    <source>
        <strain evidence="2">CCM 7897</strain>
    </source>
</reference>
<sequence length="368" mass="37779">MHASFNRAALGRVALGLAIGLAGGCLFAWIGTPLPWMIGPIVCCGLATFLGLPLKASSEGRIGGMLVLGLALGLYFTPEAAVAVLAHLPVIIAASGTTLVVGAAASFLLARTARIDHVTAFFCSVPGGVAEMSMVGERFGGRPMPIAVTQLLRVVSVTILIPSTLTLLGAGGGSTSALGTLPFSPGGLLISLALAFAFSALLARFRFRNAWLLGPMAVGCVLGLTEANLSSVPPWLSALGQVLMGAHIGAQFDRALITSMRRFIPAALVNLAVLMGGCATVGVLVAYASGISVGNMVLATSPGGVTEMCITAKVLHLDVPIVVAFHIVRIFLVILSAPYLFRLLRAVGVMPTPPNHAPARDTARMPAE</sequence>
<feature type="transmembrane region" description="Helical" evidence="1">
    <location>
        <begin position="183"/>
        <end position="203"/>
    </location>
</feature>
<dbReference type="NCBIfam" id="TIGR03082">
    <property type="entry name" value="Gneg_AbrB_dup"/>
    <property type="match status" value="2"/>
</dbReference>
<feature type="transmembrane region" description="Helical" evidence="1">
    <location>
        <begin position="12"/>
        <end position="30"/>
    </location>
</feature>
<evidence type="ECO:0000313" key="3">
    <source>
        <dbReference type="Proteomes" id="UP000606044"/>
    </source>
</evidence>
<protein>
    <submittedName>
        <fullName evidence="2">Monooxygenase</fullName>
    </submittedName>
</protein>